<dbReference type="EMBL" id="BNJQ01000001">
    <property type="protein sequence ID" value="GHP01315.1"/>
    <property type="molecule type" value="Genomic_DNA"/>
</dbReference>
<dbReference type="SUPFAM" id="SSF52954">
    <property type="entry name" value="Class II aaRS ABD-related"/>
    <property type="match status" value="1"/>
</dbReference>
<dbReference type="Gene3D" id="3.30.980.10">
    <property type="entry name" value="Threonyl-trna Synthetase, Chain A, domain 2"/>
    <property type="match status" value="1"/>
</dbReference>
<keyword evidence="4" id="KW-0479">Metal-binding</keyword>
<reference evidence="14" key="1">
    <citation type="submission" date="2020-10" db="EMBL/GenBank/DDBJ databases">
        <title>Unveiling of a novel bifunctional photoreceptor, Dualchrome1, isolated from a cosmopolitan green alga.</title>
        <authorList>
            <person name="Suzuki S."/>
            <person name="Kawachi M."/>
        </authorList>
    </citation>
    <scope>NUCLEOTIDE SEQUENCE</scope>
    <source>
        <strain evidence="14">NIES 2893</strain>
    </source>
</reference>
<dbReference type="GO" id="GO:0046872">
    <property type="term" value="F:metal ion binding"/>
    <property type="evidence" value="ECO:0007669"/>
    <property type="project" value="UniProtKB-KW"/>
</dbReference>
<evidence type="ECO:0000256" key="10">
    <source>
        <dbReference type="ARBA" id="ARBA00031900"/>
    </source>
</evidence>
<keyword evidence="6" id="KW-0862">Zinc</keyword>
<comment type="similarity">
    <text evidence="1">Belongs to the class-II aminoacyl-tRNA synthetase family.</text>
</comment>
<feature type="domain" description="Aminoacyl-transfer RNA synthetases class-II family profile" evidence="13">
    <location>
        <begin position="280"/>
        <end position="570"/>
    </location>
</feature>
<dbReference type="Pfam" id="PF03129">
    <property type="entry name" value="HGTP_anticodon"/>
    <property type="match status" value="1"/>
</dbReference>
<dbReference type="CDD" id="cd00860">
    <property type="entry name" value="ThrRS_anticodon"/>
    <property type="match status" value="1"/>
</dbReference>
<comment type="catalytic activity">
    <reaction evidence="11">
        <text>tRNA(Thr) + L-threonine + ATP = L-threonyl-tRNA(Thr) + AMP + diphosphate + H(+)</text>
        <dbReference type="Rhea" id="RHEA:24624"/>
        <dbReference type="Rhea" id="RHEA-COMP:9670"/>
        <dbReference type="Rhea" id="RHEA-COMP:9704"/>
        <dbReference type="ChEBI" id="CHEBI:15378"/>
        <dbReference type="ChEBI" id="CHEBI:30616"/>
        <dbReference type="ChEBI" id="CHEBI:33019"/>
        <dbReference type="ChEBI" id="CHEBI:57926"/>
        <dbReference type="ChEBI" id="CHEBI:78442"/>
        <dbReference type="ChEBI" id="CHEBI:78534"/>
        <dbReference type="ChEBI" id="CHEBI:456215"/>
        <dbReference type="EC" id="6.1.1.3"/>
    </reaction>
</comment>
<evidence type="ECO:0000313" key="14">
    <source>
        <dbReference type="EMBL" id="GHP01315.1"/>
    </source>
</evidence>
<dbReference type="GO" id="GO:0009570">
    <property type="term" value="C:chloroplast stroma"/>
    <property type="evidence" value="ECO:0007669"/>
    <property type="project" value="TreeGrafter"/>
</dbReference>
<feature type="compositionally biased region" description="Low complexity" evidence="12">
    <location>
        <begin position="12"/>
        <end position="26"/>
    </location>
</feature>
<evidence type="ECO:0000256" key="1">
    <source>
        <dbReference type="ARBA" id="ARBA00008226"/>
    </source>
</evidence>
<gene>
    <name evidence="14" type="ORF">PPROV_000007100</name>
</gene>
<keyword evidence="7" id="KW-0067">ATP-binding</keyword>
<dbReference type="InterPro" id="IPR036621">
    <property type="entry name" value="Anticodon-bd_dom_sf"/>
</dbReference>
<dbReference type="InterPro" id="IPR002320">
    <property type="entry name" value="Thr-tRNA-ligase_IIa"/>
</dbReference>
<dbReference type="Gene3D" id="3.40.50.800">
    <property type="entry name" value="Anticodon-binding domain"/>
    <property type="match status" value="1"/>
</dbReference>
<proteinExistence type="inferred from homology"/>
<dbReference type="InterPro" id="IPR006195">
    <property type="entry name" value="aa-tRNA-synth_II"/>
</dbReference>
<evidence type="ECO:0000256" key="6">
    <source>
        <dbReference type="ARBA" id="ARBA00022833"/>
    </source>
</evidence>
<dbReference type="FunFam" id="3.30.54.20:FF:000002">
    <property type="entry name" value="Threonine--tRNA ligase"/>
    <property type="match status" value="1"/>
</dbReference>
<dbReference type="SUPFAM" id="SSF55681">
    <property type="entry name" value="Class II aaRS and biotin synthetases"/>
    <property type="match status" value="1"/>
</dbReference>
<accession>A0A830H2G3</accession>
<dbReference type="Pfam" id="PF00587">
    <property type="entry name" value="tRNA-synt_2b"/>
    <property type="match status" value="1"/>
</dbReference>
<dbReference type="SUPFAM" id="SSF55186">
    <property type="entry name" value="ThrRS/AlaRS common domain"/>
    <property type="match status" value="1"/>
</dbReference>
<dbReference type="GO" id="GO:0005524">
    <property type="term" value="F:ATP binding"/>
    <property type="evidence" value="ECO:0007669"/>
    <property type="project" value="UniProtKB-KW"/>
</dbReference>
<comment type="caution">
    <text evidence="14">The sequence shown here is derived from an EMBL/GenBank/DDBJ whole genome shotgun (WGS) entry which is preliminary data.</text>
</comment>
<evidence type="ECO:0000256" key="12">
    <source>
        <dbReference type="SAM" id="MobiDB-lite"/>
    </source>
</evidence>
<evidence type="ECO:0000256" key="7">
    <source>
        <dbReference type="ARBA" id="ARBA00022840"/>
    </source>
</evidence>
<dbReference type="Gene3D" id="3.30.930.10">
    <property type="entry name" value="Bira Bifunctional Protein, Domain 2"/>
    <property type="match status" value="1"/>
</dbReference>
<dbReference type="PROSITE" id="PS50862">
    <property type="entry name" value="AA_TRNA_LIGASE_II"/>
    <property type="match status" value="1"/>
</dbReference>
<keyword evidence="8" id="KW-0648">Protein biosynthesis</keyword>
<dbReference type="InterPro" id="IPR045864">
    <property type="entry name" value="aa-tRNA-synth_II/BPL/LPL"/>
</dbReference>
<dbReference type="GO" id="GO:0004829">
    <property type="term" value="F:threonine-tRNA ligase activity"/>
    <property type="evidence" value="ECO:0007669"/>
    <property type="project" value="UniProtKB-EC"/>
</dbReference>
<dbReference type="PANTHER" id="PTHR11451">
    <property type="entry name" value="THREONINE-TRNA LIGASE"/>
    <property type="match status" value="1"/>
</dbReference>
<evidence type="ECO:0000256" key="9">
    <source>
        <dbReference type="ARBA" id="ARBA00023146"/>
    </source>
</evidence>
<protein>
    <recommendedName>
        <fullName evidence="2">threonine--tRNA ligase</fullName>
        <ecNumber evidence="2">6.1.1.3</ecNumber>
    </recommendedName>
    <alternativeName>
        <fullName evidence="10">Threonyl-tRNA synthetase</fullName>
    </alternativeName>
</protein>
<keyword evidence="5" id="KW-0547">Nucleotide-binding</keyword>
<evidence type="ECO:0000256" key="4">
    <source>
        <dbReference type="ARBA" id="ARBA00022723"/>
    </source>
</evidence>
<evidence type="ECO:0000256" key="3">
    <source>
        <dbReference type="ARBA" id="ARBA00022598"/>
    </source>
</evidence>
<dbReference type="Pfam" id="PF07973">
    <property type="entry name" value="tRNA_SAD"/>
    <property type="match status" value="1"/>
</dbReference>
<dbReference type="CDD" id="cd00771">
    <property type="entry name" value="ThrRS_core"/>
    <property type="match status" value="1"/>
</dbReference>
<evidence type="ECO:0000256" key="5">
    <source>
        <dbReference type="ARBA" id="ARBA00022741"/>
    </source>
</evidence>
<evidence type="ECO:0000259" key="13">
    <source>
        <dbReference type="PROSITE" id="PS50862"/>
    </source>
</evidence>
<dbReference type="InterPro" id="IPR012947">
    <property type="entry name" value="tRNA_SAD"/>
</dbReference>
<dbReference type="InterPro" id="IPR033728">
    <property type="entry name" value="ThrRS_core"/>
</dbReference>
<organism evidence="14 15">
    <name type="scientific">Pycnococcus provasolii</name>
    <dbReference type="NCBI Taxonomy" id="41880"/>
    <lineage>
        <taxon>Eukaryota</taxon>
        <taxon>Viridiplantae</taxon>
        <taxon>Chlorophyta</taxon>
        <taxon>Pseudoscourfieldiophyceae</taxon>
        <taxon>Pseudoscourfieldiales</taxon>
        <taxon>Pycnococcaceae</taxon>
        <taxon>Pycnococcus</taxon>
    </lineage>
</organism>
<dbReference type="AlphaFoldDB" id="A0A830H2G3"/>
<evidence type="ECO:0000313" key="15">
    <source>
        <dbReference type="Proteomes" id="UP000660262"/>
    </source>
</evidence>
<dbReference type="PRINTS" id="PR01047">
    <property type="entry name" value="TRNASYNTHTHR"/>
</dbReference>
<dbReference type="OrthoDB" id="5423599at2759"/>
<dbReference type="Gene3D" id="3.30.54.20">
    <property type="match status" value="1"/>
</dbReference>
<keyword evidence="15" id="KW-1185">Reference proteome</keyword>
<dbReference type="NCBIfam" id="TIGR00418">
    <property type="entry name" value="thrS"/>
    <property type="match status" value="1"/>
</dbReference>
<dbReference type="InterPro" id="IPR018163">
    <property type="entry name" value="Thr/Ala-tRNA-synth_IIc_edit"/>
</dbReference>
<dbReference type="InterPro" id="IPR047246">
    <property type="entry name" value="ThrRS_anticodon"/>
</dbReference>
<dbReference type="HAMAP" id="MF_00184">
    <property type="entry name" value="Thr_tRNA_synth"/>
    <property type="match status" value="1"/>
</dbReference>
<dbReference type="SMART" id="SM00863">
    <property type="entry name" value="tRNA_SAD"/>
    <property type="match status" value="1"/>
</dbReference>
<dbReference type="PANTHER" id="PTHR11451:SF44">
    <property type="entry name" value="THREONINE--TRNA LIGASE, CHLOROPLASTIC_MITOCHONDRIAL 2"/>
    <property type="match status" value="1"/>
</dbReference>
<evidence type="ECO:0000256" key="11">
    <source>
        <dbReference type="ARBA" id="ARBA00049515"/>
    </source>
</evidence>
<dbReference type="EC" id="6.1.1.3" evidence="2"/>
<keyword evidence="3" id="KW-0436">Ligase</keyword>
<evidence type="ECO:0000256" key="2">
    <source>
        <dbReference type="ARBA" id="ARBA00013163"/>
    </source>
</evidence>
<keyword evidence="9" id="KW-0030">Aminoacyl-tRNA synthetase</keyword>
<dbReference type="GO" id="GO:0006435">
    <property type="term" value="P:threonyl-tRNA aminoacylation"/>
    <property type="evidence" value="ECO:0007669"/>
    <property type="project" value="InterPro"/>
</dbReference>
<evidence type="ECO:0000256" key="8">
    <source>
        <dbReference type="ARBA" id="ARBA00022917"/>
    </source>
</evidence>
<dbReference type="InterPro" id="IPR004154">
    <property type="entry name" value="Anticodon-bd"/>
</dbReference>
<dbReference type="Proteomes" id="UP000660262">
    <property type="component" value="Unassembled WGS sequence"/>
</dbReference>
<name>A0A830H2G3_9CHLO</name>
<dbReference type="InterPro" id="IPR002314">
    <property type="entry name" value="aa-tRNA-synt_IIb"/>
</dbReference>
<sequence length="664" mass="75381">MAARPHVMPATSSVSHSLPLSHSPRAAARRRHSSSSVPLPQQKRPLFSAFASVTTGSETKAKTSQEAEPLPLPELPTNESDDELLRIRHSAAHILAMATQRLFPDVQVTIGPWIDNGFYYDFDAKEAFSDADLKKIKKEMQKIIRKKLPIVSEEVTRDEAKARIEAINEPYKLEILDAIKEEPITIYHIGEPGSEESWWDLCAGPHVEKTSDITSNAIDLEKVAGAYWRGDETRPMLQRVYGTAWKSKQQLVQYRELQKEAARRDHRLIGKNLDLFSIQEEAGGGLVFWHPKGAYMRHKIESLWKDIHLRGGYELIYSPHIAQQDLWHTSGHLGFYSESMFNGLEVDKEMYQLKPMNCPFHVLVYKDQKRSYRQLPLRWAELGTVYRYERSGTLQGLFRVRGFTQDDAHIFCLPNQVEDEILGVINLLEDLLSKFGFADYEVNLSTRPEKSVGSDEVWQKSEDAIRSALARKGWDFIVDEGGGAFYGPKIDIKIKDAIGRKWQCSTIQVDFNLPERFDLKYTDSDAAEKRPIMIHRAIFGSVERFFGILTENYAGDFPIWLSAEQMRILPVSEDHVAYAEEVKARIVAACPQARVTVAGGERLGKLIRTAEVEKVPLMCVVGDSEREAGALNVRSRTQGELGSVSVEDVIQRMKVMNDEQLSEF</sequence>
<feature type="region of interest" description="Disordered" evidence="12">
    <location>
        <begin position="1"/>
        <end position="76"/>
    </location>
</feature>
<dbReference type="FunFam" id="3.30.930.10:FF:000002">
    <property type="entry name" value="Threonine--tRNA ligase"/>
    <property type="match status" value="1"/>
</dbReference>